<evidence type="ECO:0000313" key="1">
    <source>
        <dbReference type="EMBL" id="CAE7568167.1"/>
    </source>
</evidence>
<protein>
    <submittedName>
        <fullName evidence="1">Uncharacterized protein</fullName>
    </submittedName>
</protein>
<sequence>MTALGNRATIQQLLLHVRMNPQNFQEVDYEGLEVHLKNNFHPEYFQLLGRTPSGEKVFSLVGGLPPGVRKLRTGFAARMSVESLSIKCVGPVRPNAAEAHEDFQRLSRWRTRLSRAALLQRVSRWEGAHTIKNFRRRR</sequence>
<dbReference type="EMBL" id="CAJNDS010002701">
    <property type="protein sequence ID" value="CAE7568167.1"/>
    <property type="molecule type" value="Genomic_DNA"/>
</dbReference>
<proteinExistence type="predicted"/>
<dbReference type="Proteomes" id="UP000604046">
    <property type="component" value="Unassembled WGS sequence"/>
</dbReference>
<dbReference type="AlphaFoldDB" id="A0A812UHS5"/>
<reference evidence="1" key="1">
    <citation type="submission" date="2021-02" db="EMBL/GenBank/DDBJ databases">
        <authorList>
            <person name="Dougan E. K."/>
            <person name="Rhodes N."/>
            <person name="Thang M."/>
            <person name="Chan C."/>
        </authorList>
    </citation>
    <scope>NUCLEOTIDE SEQUENCE</scope>
</reference>
<evidence type="ECO:0000313" key="2">
    <source>
        <dbReference type="Proteomes" id="UP000604046"/>
    </source>
</evidence>
<accession>A0A812UHS5</accession>
<keyword evidence="2" id="KW-1185">Reference proteome</keyword>
<organism evidence="1 2">
    <name type="scientific">Symbiodinium natans</name>
    <dbReference type="NCBI Taxonomy" id="878477"/>
    <lineage>
        <taxon>Eukaryota</taxon>
        <taxon>Sar</taxon>
        <taxon>Alveolata</taxon>
        <taxon>Dinophyceae</taxon>
        <taxon>Suessiales</taxon>
        <taxon>Symbiodiniaceae</taxon>
        <taxon>Symbiodinium</taxon>
    </lineage>
</organism>
<name>A0A812UHS5_9DINO</name>
<comment type="caution">
    <text evidence="1">The sequence shown here is derived from an EMBL/GenBank/DDBJ whole genome shotgun (WGS) entry which is preliminary data.</text>
</comment>
<gene>
    <name evidence="1" type="ORF">SNAT2548_LOCUS32266</name>
</gene>